<evidence type="ECO:0000256" key="10">
    <source>
        <dbReference type="SAM" id="MobiDB-lite"/>
    </source>
</evidence>
<dbReference type="InterPro" id="IPR008250">
    <property type="entry name" value="ATPase_P-typ_transduc_dom_A_sf"/>
</dbReference>
<dbReference type="Pfam" id="PF01741">
    <property type="entry name" value="MscL"/>
    <property type="match status" value="1"/>
</dbReference>
<proteinExistence type="inferred from homology"/>
<dbReference type="SUPFAM" id="SSF81330">
    <property type="entry name" value="Gated mechanosensitive channel"/>
    <property type="match status" value="1"/>
</dbReference>
<dbReference type="NCBIfam" id="TIGR01494">
    <property type="entry name" value="ATPase_P-type"/>
    <property type="match status" value="1"/>
</dbReference>
<dbReference type="GO" id="GO:0016887">
    <property type="term" value="F:ATP hydrolysis activity"/>
    <property type="evidence" value="ECO:0007669"/>
    <property type="project" value="InterPro"/>
</dbReference>
<keyword evidence="6" id="KW-0067">ATP-binding</keyword>
<name>A0A8C5ICN9_JUNHY</name>
<evidence type="ECO:0000256" key="9">
    <source>
        <dbReference type="ARBA" id="ARBA00023136"/>
    </source>
</evidence>
<dbReference type="Gene3D" id="1.20.1110.10">
    <property type="entry name" value="Calcium-transporting ATPase, transmembrane domain"/>
    <property type="match status" value="1"/>
</dbReference>
<dbReference type="Pfam" id="PF00122">
    <property type="entry name" value="E1-E2_ATPase"/>
    <property type="match status" value="1"/>
</dbReference>
<feature type="transmembrane region" description="Helical" evidence="11">
    <location>
        <begin position="290"/>
        <end position="313"/>
    </location>
</feature>
<dbReference type="InterPro" id="IPR059000">
    <property type="entry name" value="ATPase_P-type_domA"/>
</dbReference>
<dbReference type="PANTHER" id="PTHR42861">
    <property type="entry name" value="CALCIUM-TRANSPORTING ATPASE"/>
    <property type="match status" value="1"/>
</dbReference>
<keyword evidence="4 11" id="KW-0812">Transmembrane</keyword>
<dbReference type="GO" id="GO:0005524">
    <property type="term" value="F:ATP binding"/>
    <property type="evidence" value="ECO:0007669"/>
    <property type="project" value="UniProtKB-KW"/>
</dbReference>
<dbReference type="PRINTS" id="PR00119">
    <property type="entry name" value="CATATPASE"/>
</dbReference>
<dbReference type="GO" id="GO:0005388">
    <property type="term" value="F:P-type calcium transporter activity"/>
    <property type="evidence" value="ECO:0007669"/>
    <property type="project" value="UniProtKB-EC"/>
</dbReference>
<dbReference type="Gene3D" id="3.40.50.1000">
    <property type="entry name" value="HAD superfamily/HAD-like"/>
    <property type="match status" value="1"/>
</dbReference>
<protein>
    <recommendedName>
        <fullName evidence="3">P-type Ca(2+) transporter</fullName>
        <ecNumber evidence="3">7.2.2.10</ecNumber>
    </recommendedName>
</protein>
<dbReference type="SUPFAM" id="SSF81653">
    <property type="entry name" value="Calcium ATPase, transduction domain A"/>
    <property type="match status" value="1"/>
</dbReference>
<comment type="subcellular location">
    <subcellularLocation>
        <location evidence="1">Membrane</location>
        <topology evidence="1">Multi-pass membrane protein</topology>
    </subcellularLocation>
</comment>
<evidence type="ECO:0000256" key="1">
    <source>
        <dbReference type="ARBA" id="ARBA00004141"/>
    </source>
</evidence>
<keyword evidence="8 11" id="KW-1133">Transmembrane helix</keyword>
<dbReference type="GO" id="GO:0016020">
    <property type="term" value="C:membrane"/>
    <property type="evidence" value="ECO:0007669"/>
    <property type="project" value="UniProtKB-SubCell"/>
</dbReference>
<reference evidence="14" key="2">
    <citation type="submission" date="2025-09" db="UniProtKB">
        <authorList>
            <consortium name="Ensembl"/>
        </authorList>
    </citation>
    <scope>IDENTIFICATION</scope>
</reference>
<dbReference type="Proteomes" id="UP000694408">
    <property type="component" value="Unplaced"/>
</dbReference>
<dbReference type="AlphaFoldDB" id="A0A8C5ICN9"/>
<evidence type="ECO:0000256" key="8">
    <source>
        <dbReference type="ARBA" id="ARBA00022989"/>
    </source>
</evidence>
<evidence type="ECO:0000256" key="2">
    <source>
        <dbReference type="ARBA" id="ARBA00005675"/>
    </source>
</evidence>
<feature type="transmembrane region" description="Helical" evidence="11">
    <location>
        <begin position="249"/>
        <end position="270"/>
    </location>
</feature>
<feature type="transmembrane region" description="Helical" evidence="11">
    <location>
        <begin position="104"/>
        <end position="121"/>
    </location>
</feature>
<organism evidence="14 15">
    <name type="scientific">Junco hyemalis</name>
    <name type="common">Dark-eyed junco</name>
    <dbReference type="NCBI Taxonomy" id="40217"/>
    <lineage>
        <taxon>Eukaryota</taxon>
        <taxon>Metazoa</taxon>
        <taxon>Chordata</taxon>
        <taxon>Craniata</taxon>
        <taxon>Vertebrata</taxon>
        <taxon>Euteleostomi</taxon>
        <taxon>Archelosauria</taxon>
        <taxon>Archosauria</taxon>
        <taxon>Dinosauria</taxon>
        <taxon>Saurischia</taxon>
        <taxon>Theropoda</taxon>
        <taxon>Coelurosauria</taxon>
        <taxon>Aves</taxon>
        <taxon>Neognathae</taxon>
        <taxon>Neoaves</taxon>
        <taxon>Telluraves</taxon>
        <taxon>Australaves</taxon>
        <taxon>Passeriformes</taxon>
        <taxon>Passerellidae</taxon>
        <taxon>Junco</taxon>
    </lineage>
</organism>
<dbReference type="InterPro" id="IPR004014">
    <property type="entry name" value="ATPase_P-typ_cation-transptr_N"/>
</dbReference>
<feature type="domain" description="Cation-transporting P-type ATPase N-terminal" evidence="13">
    <location>
        <begin position="36"/>
        <end position="92"/>
    </location>
</feature>
<dbReference type="PROSITE" id="PS00154">
    <property type="entry name" value="ATPASE_E1_E2"/>
    <property type="match status" value="1"/>
</dbReference>
<feature type="domain" description="P-type ATPase A" evidence="12">
    <location>
        <begin position="134"/>
        <end position="222"/>
    </location>
</feature>
<evidence type="ECO:0000256" key="3">
    <source>
        <dbReference type="ARBA" id="ARBA00012790"/>
    </source>
</evidence>
<evidence type="ECO:0000256" key="4">
    <source>
        <dbReference type="ARBA" id="ARBA00022692"/>
    </source>
</evidence>
<evidence type="ECO:0000259" key="12">
    <source>
        <dbReference type="Pfam" id="PF00122"/>
    </source>
</evidence>
<evidence type="ECO:0000256" key="7">
    <source>
        <dbReference type="ARBA" id="ARBA00022842"/>
    </source>
</evidence>
<evidence type="ECO:0000259" key="13">
    <source>
        <dbReference type="Pfam" id="PF00690"/>
    </source>
</evidence>
<keyword evidence="9 11" id="KW-0472">Membrane</keyword>
<dbReference type="CDD" id="cd22265">
    <property type="entry name" value="UDM1_RNF168"/>
    <property type="match status" value="1"/>
</dbReference>
<comment type="similarity">
    <text evidence="2">Belongs to the cation transport ATPase (P-type) (TC 3.A.3) family. Type IIA subfamily.</text>
</comment>
<keyword evidence="15" id="KW-1185">Reference proteome</keyword>
<evidence type="ECO:0000256" key="5">
    <source>
        <dbReference type="ARBA" id="ARBA00022741"/>
    </source>
</evidence>
<dbReference type="Ensembl" id="ENSJHYT00000000462.1">
    <property type="protein sequence ID" value="ENSJHYP00000000352.1"/>
    <property type="gene ID" value="ENSJHYG00000000342.1"/>
</dbReference>
<accession>A0A8C5ICN9</accession>
<keyword evidence="7" id="KW-0460">Magnesium</keyword>
<dbReference type="InterPro" id="IPR037673">
    <property type="entry name" value="MSC/AndL"/>
</dbReference>
<feature type="region of interest" description="Disordered" evidence="10">
    <location>
        <begin position="427"/>
        <end position="459"/>
    </location>
</feature>
<evidence type="ECO:0000256" key="11">
    <source>
        <dbReference type="SAM" id="Phobius"/>
    </source>
</evidence>
<dbReference type="EC" id="7.2.2.10" evidence="3"/>
<feature type="transmembrane region" description="Helical" evidence="11">
    <location>
        <begin position="383"/>
        <end position="401"/>
    </location>
</feature>
<sequence>MLIRLPSKKKNLKKIIKKKKKRINESIINDKINKATRYNPDFAIGLSQSQVDERTKSGLTNKVKTTYAKTYWEIIKDNIFTFFNILLIIVAICLCVIGEWKNCTFLVIMIANIAIGIFQEIRSKKTIEKLRLVTTPTASVIRDGKELKVPTDNIVLDDIISLSIGNQISADSIIVDGSIEVNESLLTGESLPVKKHTGDTVYAGSFVTSGSGTAKVIKVAEANWAISLQSQAKKFQKPRSELLRSLNKIIKVISFLIVPVATCLIVIGIINSGSTDPWEMFKAGILNAAGPIIGSVPAGMFLLTSVALAVGVVNMSKKHTLVQDLYCFEMLARTNTLCLDKTGTLTDGTMEVTQWINSLKALYTQHGDTWTYKQSAIIDWGTFINAIIAFLIIALTLFVILKTFNYLTAKRKALEEAAKTAALNYKKTEDKKDAKEAKETEAAKAEVEAQSKVEDKKAE</sequence>
<evidence type="ECO:0000313" key="15">
    <source>
        <dbReference type="Proteomes" id="UP000694408"/>
    </source>
</evidence>
<dbReference type="InterPro" id="IPR001757">
    <property type="entry name" value="P_typ_ATPase"/>
</dbReference>
<evidence type="ECO:0000313" key="14">
    <source>
        <dbReference type="Ensembl" id="ENSJHYP00000000352.1"/>
    </source>
</evidence>
<dbReference type="InterPro" id="IPR023214">
    <property type="entry name" value="HAD_sf"/>
</dbReference>
<dbReference type="InterPro" id="IPR023298">
    <property type="entry name" value="ATPase_P-typ_TM_dom_sf"/>
</dbReference>
<dbReference type="InterPro" id="IPR018303">
    <property type="entry name" value="ATPase_P-typ_P_site"/>
</dbReference>
<feature type="transmembrane region" description="Helical" evidence="11">
    <location>
        <begin position="79"/>
        <end position="98"/>
    </location>
</feature>
<dbReference type="SUPFAM" id="SSF81665">
    <property type="entry name" value="Calcium ATPase, transmembrane domain M"/>
    <property type="match status" value="1"/>
</dbReference>
<dbReference type="InterPro" id="IPR036019">
    <property type="entry name" value="MscL_channel"/>
</dbReference>
<dbReference type="Pfam" id="PF00690">
    <property type="entry name" value="Cation_ATPase_N"/>
    <property type="match status" value="1"/>
</dbReference>
<evidence type="ECO:0000256" key="6">
    <source>
        <dbReference type="ARBA" id="ARBA00022840"/>
    </source>
</evidence>
<keyword evidence="5" id="KW-0547">Nucleotide-binding</keyword>
<reference evidence="14" key="1">
    <citation type="submission" date="2025-08" db="UniProtKB">
        <authorList>
            <consortium name="Ensembl"/>
        </authorList>
    </citation>
    <scope>IDENTIFICATION</scope>
</reference>
<dbReference type="Gene3D" id="2.70.150.10">
    <property type="entry name" value="Calcium-transporting ATPase, cytoplasmic transduction domain A"/>
    <property type="match status" value="1"/>
</dbReference>